<evidence type="ECO:0000313" key="3">
    <source>
        <dbReference type="Proteomes" id="UP001642487"/>
    </source>
</evidence>
<evidence type="ECO:0000256" key="1">
    <source>
        <dbReference type="SAM" id="MobiDB-lite"/>
    </source>
</evidence>
<sequence length="105" mass="11925">MADPVFANASLGHFIIVPNEDEEEGVKSSSNEEEGVKNSSNEVLRTVAMKKKVLRAAMKLKLMKWYNKTNEIARFRRKESPLLQSPTNEMSSLSSEYVCNQDQLM</sequence>
<reference evidence="2 3" key="1">
    <citation type="submission" date="2024-03" db="EMBL/GenBank/DDBJ databases">
        <authorList>
            <person name="Gkanogiannis A."/>
            <person name="Becerra Lopez-Lavalle L."/>
        </authorList>
    </citation>
    <scope>NUCLEOTIDE SEQUENCE [LARGE SCALE GENOMIC DNA]</scope>
</reference>
<accession>A0ABP0XQ40</accession>
<dbReference type="Proteomes" id="UP001642487">
    <property type="component" value="Chromosome 1"/>
</dbReference>
<evidence type="ECO:0000313" key="2">
    <source>
        <dbReference type="EMBL" id="CAK9310274.1"/>
    </source>
</evidence>
<dbReference type="EMBL" id="OZ021735">
    <property type="protein sequence ID" value="CAK9310274.1"/>
    <property type="molecule type" value="Genomic_DNA"/>
</dbReference>
<name>A0ABP0XQ40_9ROSI</name>
<gene>
    <name evidence="2" type="ORF">CITCOLO1_LOCUS1892</name>
</gene>
<feature type="compositionally biased region" description="Polar residues" evidence="1">
    <location>
        <begin position="82"/>
        <end position="105"/>
    </location>
</feature>
<organism evidence="2 3">
    <name type="scientific">Citrullus colocynthis</name>
    <name type="common">colocynth</name>
    <dbReference type="NCBI Taxonomy" id="252529"/>
    <lineage>
        <taxon>Eukaryota</taxon>
        <taxon>Viridiplantae</taxon>
        <taxon>Streptophyta</taxon>
        <taxon>Embryophyta</taxon>
        <taxon>Tracheophyta</taxon>
        <taxon>Spermatophyta</taxon>
        <taxon>Magnoliopsida</taxon>
        <taxon>eudicotyledons</taxon>
        <taxon>Gunneridae</taxon>
        <taxon>Pentapetalae</taxon>
        <taxon>rosids</taxon>
        <taxon>fabids</taxon>
        <taxon>Cucurbitales</taxon>
        <taxon>Cucurbitaceae</taxon>
        <taxon>Benincaseae</taxon>
        <taxon>Citrullus</taxon>
    </lineage>
</organism>
<proteinExistence type="predicted"/>
<keyword evidence="3" id="KW-1185">Reference proteome</keyword>
<protein>
    <submittedName>
        <fullName evidence="2">Uncharacterized protein</fullName>
    </submittedName>
</protein>
<feature type="region of interest" description="Disordered" evidence="1">
    <location>
        <begin position="20"/>
        <end position="42"/>
    </location>
</feature>
<feature type="region of interest" description="Disordered" evidence="1">
    <location>
        <begin position="81"/>
        <end position="105"/>
    </location>
</feature>